<dbReference type="EMBL" id="LATX01001755">
    <property type="protein sequence ID" value="KTB38550.1"/>
    <property type="molecule type" value="Genomic_DNA"/>
</dbReference>
<evidence type="ECO:0000313" key="2">
    <source>
        <dbReference type="Proteomes" id="UP000054988"/>
    </source>
</evidence>
<reference evidence="1 2" key="1">
    <citation type="submission" date="2015-12" db="EMBL/GenBank/DDBJ databases">
        <title>Draft genome sequence of Moniliophthora roreri, the causal agent of frosty pod rot of cacao.</title>
        <authorList>
            <person name="Aime M.C."/>
            <person name="Diaz-Valderrama J.R."/>
            <person name="Kijpornyongpan T."/>
            <person name="Phillips-Mora W."/>
        </authorList>
    </citation>
    <scope>NUCLEOTIDE SEQUENCE [LARGE SCALE GENOMIC DNA]</scope>
    <source>
        <strain evidence="1 2">MCA 2952</strain>
    </source>
</reference>
<evidence type="ECO:0008006" key="3">
    <source>
        <dbReference type="Google" id="ProtNLM"/>
    </source>
</evidence>
<comment type="caution">
    <text evidence="1">The sequence shown here is derived from an EMBL/GenBank/DDBJ whole genome shotgun (WGS) entry which is preliminary data.</text>
</comment>
<sequence length="339" mass="37355">MPTNPNQRDQNTSSNIQHSQIAIHRDISGARHAEVSQTQTIPVSQGFGPDVVGTERPPPNIILVSKDSVSFYTDEYTLLRLSNNNFNGLLPLPSQASVNRMVFLKNLPSSELKIVLHAIYVNVPITSSGNSLDDFQLLARGIGWLPTFGIPVKSVILPRTPLFNRMLSFAPLHSVEVYSLAGHHDMNDLAVTASSHTLSVDLASLKKELAKHMGPTYLLRLLRLHRIRQTTLLSLLAKAPDSHSETEECRSEDQQVLKGEWNTSVGFLIGKVNAGTVPGLIREAVMSHTSSITCKDCTRARDARLNAVLAEWSATVVSLEMPSPFEYVPTAFTEIRMTI</sequence>
<dbReference type="Proteomes" id="UP000054988">
    <property type="component" value="Unassembled WGS sequence"/>
</dbReference>
<dbReference type="eggNOG" id="KOG0519">
    <property type="taxonomic scope" value="Eukaryota"/>
</dbReference>
<gene>
    <name evidence="1" type="ORF">WG66_8896</name>
</gene>
<name>A0A0W0FQR5_MONRR</name>
<organism evidence="1 2">
    <name type="scientific">Moniliophthora roreri</name>
    <name type="common">Frosty pod rot fungus</name>
    <name type="synonym">Monilia roreri</name>
    <dbReference type="NCBI Taxonomy" id="221103"/>
    <lineage>
        <taxon>Eukaryota</taxon>
        <taxon>Fungi</taxon>
        <taxon>Dikarya</taxon>
        <taxon>Basidiomycota</taxon>
        <taxon>Agaricomycotina</taxon>
        <taxon>Agaricomycetes</taxon>
        <taxon>Agaricomycetidae</taxon>
        <taxon>Agaricales</taxon>
        <taxon>Marasmiineae</taxon>
        <taxon>Marasmiaceae</taxon>
        <taxon>Moniliophthora</taxon>
    </lineage>
</organism>
<evidence type="ECO:0000313" key="1">
    <source>
        <dbReference type="EMBL" id="KTB38550.1"/>
    </source>
</evidence>
<proteinExistence type="predicted"/>
<protein>
    <recommendedName>
        <fullName evidence="3">BTB domain-containing protein</fullName>
    </recommendedName>
</protein>
<accession>A0A0W0FQR5</accession>
<dbReference type="AlphaFoldDB" id="A0A0W0FQR5"/>